<dbReference type="SUPFAM" id="SSF101960">
    <property type="entry name" value="Stabilizer of iron transporter SufD"/>
    <property type="match status" value="1"/>
</dbReference>
<name>A0A7J3ZK91_9CREN</name>
<dbReference type="AlphaFoldDB" id="A0A7J3ZK91"/>
<gene>
    <name evidence="1" type="ORF">ENM78_03300</name>
</gene>
<reference evidence="1" key="1">
    <citation type="journal article" date="2020" name="mSystems">
        <title>Genome- and Community-Level Interaction Insights into Carbon Utilization and Element Cycling Functions of Hydrothermarchaeota in Hydrothermal Sediment.</title>
        <authorList>
            <person name="Zhou Z."/>
            <person name="Liu Y."/>
            <person name="Xu W."/>
            <person name="Pan J."/>
            <person name="Luo Z.H."/>
            <person name="Li M."/>
        </authorList>
    </citation>
    <scope>NUCLEOTIDE SEQUENCE [LARGE SCALE GENOMIC DNA]</scope>
    <source>
        <strain evidence="1">SpSt-1116</strain>
    </source>
</reference>
<comment type="caution">
    <text evidence="1">The sequence shown here is derived from an EMBL/GenBank/DDBJ whole genome shotgun (WGS) entry which is preliminary data.</text>
</comment>
<dbReference type="InterPro" id="IPR037284">
    <property type="entry name" value="SUF_FeS_clus_asmbl_SufBD_sf"/>
</dbReference>
<sequence>MECLGSLLSLIAMISSVQIIASKKQGAIPSHEAAIGLIADRELDYLMSRGFTEEARAVLARGFTNIDIPLLAPIPIRRQVDYVLDLVAKYAIG</sequence>
<proteinExistence type="predicted"/>
<evidence type="ECO:0000313" key="1">
    <source>
        <dbReference type="EMBL" id="HHQ80469.1"/>
    </source>
</evidence>
<dbReference type="EMBL" id="DRZC01000043">
    <property type="protein sequence ID" value="HHQ80469.1"/>
    <property type="molecule type" value="Genomic_DNA"/>
</dbReference>
<dbReference type="GO" id="GO:0016226">
    <property type="term" value="P:iron-sulfur cluster assembly"/>
    <property type="evidence" value="ECO:0007669"/>
    <property type="project" value="InterPro"/>
</dbReference>
<protein>
    <submittedName>
        <fullName evidence="1">Uncharacterized protein</fullName>
    </submittedName>
</protein>
<organism evidence="1">
    <name type="scientific">Fervidicoccus fontis</name>
    <dbReference type="NCBI Taxonomy" id="683846"/>
    <lineage>
        <taxon>Archaea</taxon>
        <taxon>Thermoproteota</taxon>
        <taxon>Thermoprotei</taxon>
        <taxon>Fervidicoccales</taxon>
        <taxon>Fervidicoccaceae</taxon>
        <taxon>Fervidicoccus</taxon>
    </lineage>
</organism>
<accession>A0A7J3ZK91</accession>